<proteinExistence type="inferred from homology"/>
<evidence type="ECO:0000256" key="4">
    <source>
        <dbReference type="ARBA" id="ARBA00022723"/>
    </source>
</evidence>
<dbReference type="GO" id="GO:0016491">
    <property type="term" value="F:oxidoreductase activity"/>
    <property type="evidence" value="ECO:0007669"/>
    <property type="project" value="UniProtKB-KW"/>
</dbReference>
<comment type="similarity">
    <text evidence="1">Belongs to the prokaryotic molybdopterin-containing oxidoreductase family.</text>
</comment>
<dbReference type="SUPFAM" id="SSF53706">
    <property type="entry name" value="Formate dehydrogenase/DMSO reductase, domains 1-3"/>
    <property type="match status" value="1"/>
</dbReference>
<dbReference type="Pfam" id="PF00384">
    <property type="entry name" value="Molybdopterin"/>
    <property type="match status" value="1"/>
</dbReference>
<evidence type="ECO:0000256" key="7">
    <source>
        <dbReference type="ARBA" id="ARBA00023004"/>
    </source>
</evidence>
<dbReference type="InterPro" id="IPR050612">
    <property type="entry name" value="Prok_Mopterin_Oxidored"/>
</dbReference>
<dbReference type="InterPro" id="IPR006657">
    <property type="entry name" value="MoPterin_dinucl-bd_dom"/>
</dbReference>
<dbReference type="PANTHER" id="PTHR43742:SF9">
    <property type="entry name" value="TETRATHIONATE REDUCTASE SUBUNIT A"/>
    <property type="match status" value="1"/>
</dbReference>
<evidence type="ECO:0000256" key="5">
    <source>
        <dbReference type="ARBA" id="ARBA00022729"/>
    </source>
</evidence>
<sequence>GIGTGAGHLLAEAIKRPVEFLIPPVVPPEDYSPGTATWYNTVCNQCSAGCGISVRIREGRAKKIEGNPVHPVNQGRLCARGQAGLNALYNPDRIRSPLKRVGERGDGAFAAISWDEALTEVASRLARLKIDDQASRIQLLTGHVRGHLDALFQQFITLLGSDRYAQHDFTYPANLKLANRLSFGIEHLPYYDIANSDYLLSFGADYLGTWLSPVHFSLGYGQLRQGRDRRGKCVQIEPRMSLSGANADEWISAVPGSEGALALGIARILVAQETYTGTDRDTWRRALEAYSLDRVSAASGVEPERIEQLAAAFGGSKAGLAIAGGAAAAGTNAVASLVAVNVLNHLAGNLGQPGGIIFNGAPAFGSATRHAGLTQMTEIAVAMQEGAIEVLLLHDTNPVYALPDASGFADAMATVPTVVAMSSFMDETTALADLILPTDTYLEAWGDDAPEPGVGLPVASISQPVVARAYDTRSVGDIVLSLARQIGFELPAAMPWSSTEEFIKDGWRKVYEDLDPQAGGTDFEKFWVTTLEAGVWGQADALAESGDALQPSLIPGIDDVSASFAGDAGEFPFILHPYLSATLLDGRGANLPWLQELPDQLTSVVYGSWVELNPTTAGELGIRDSDLIEIESPAGIIRAPAFLFPAIEPGVVAMPFGQGHS</sequence>
<name>A0A382C8K3_9ZZZZ</name>
<dbReference type="Gene3D" id="2.40.40.20">
    <property type="match status" value="1"/>
</dbReference>
<dbReference type="PANTHER" id="PTHR43742">
    <property type="entry name" value="TRIMETHYLAMINE-N-OXIDE REDUCTASE"/>
    <property type="match status" value="1"/>
</dbReference>
<evidence type="ECO:0000256" key="1">
    <source>
        <dbReference type="ARBA" id="ARBA00010312"/>
    </source>
</evidence>
<dbReference type="Gene3D" id="2.20.25.90">
    <property type="entry name" value="ADC-like domains"/>
    <property type="match status" value="1"/>
</dbReference>
<keyword evidence="7" id="KW-0408">Iron</keyword>
<keyword evidence="4" id="KW-0479">Metal-binding</keyword>
<feature type="non-terminal residue" evidence="10">
    <location>
        <position position="661"/>
    </location>
</feature>
<accession>A0A382C8K3</accession>
<dbReference type="GO" id="GO:0051539">
    <property type="term" value="F:4 iron, 4 sulfur cluster binding"/>
    <property type="evidence" value="ECO:0007669"/>
    <property type="project" value="UniProtKB-KW"/>
</dbReference>
<dbReference type="PROSITE" id="PS51669">
    <property type="entry name" value="4FE4S_MOW_BIS_MGD"/>
    <property type="match status" value="1"/>
</dbReference>
<dbReference type="InterPro" id="IPR009010">
    <property type="entry name" value="Asp_de-COase-like_dom_sf"/>
</dbReference>
<dbReference type="SMART" id="SM00926">
    <property type="entry name" value="Molybdop_Fe4S4"/>
    <property type="match status" value="1"/>
</dbReference>
<keyword evidence="5" id="KW-0732">Signal</keyword>
<evidence type="ECO:0000259" key="9">
    <source>
        <dbReference type="PROSITE" id="PS51669"/>
    </source>
</evidence>
<keyword evidence="8" id="KW-0411">Iron-sulfur</keyword>
<feature type="domain" description="4Fe-4S Mo/W bis-MGD-type" evidence="9">
    <location>
        <begin position="36"/>
        <end position="92"/>
    </location>
</feature>
<dbReference type="Pfam" id="PF04879">
    <property type="entry name" value="Molybdop_Fe4S4"/>
    <property type="match status" value="1"/>
</dbReference>
<dbReference type="SUPFAM" id="SSF50692">
    <property type="entry name" value="ADC-like"/>
    <property type="match status" value="1"/>
</dbReference>
<evidence type="ECO:0000256" key="2">
    <source>
        <dbReference type="ARBA" id="ARBA00022485"/>
    </source>
</evidence>
<feature type="non-terminal residue" evidence="10">
    <location>
        <position position="1"/>
    </location>
</feature>
<protein>
    <recommendedName>
        <fullName evidence="9">4Fe-4S Mo/W bis-MGD-type domain-containing protein</fullName>
    </recommendedName>
</protein>
<evidence type="ECO:0000256" key="8">
    <source>
        <dbReference type="ARBA" id="ARBA00023014"/>
    </source>
</evidence>
<keyword evidence="2" id="KW-0004">4Fe-4S</keyword>
<keyword evidence="6" id="KW-0560">Oxidoreductase</keyword>
<dbReference type="Gene3D" id="3.40.228.10">
    <property type="entry name" value="Dimethylsulfoxide Reductase, domain 2"/>
    <property type="match status" value="1"/>
</dbReference>
<keyword evidence="3" id="KW-0500">Molybdenum</keyword>
<dbReference type="GO" id="GO:0043546">
    <property type="term" value="F:molybdopterin cofactor binding"/>
    <property type="evidence" value="ECO:0007669"/>
    <property type="project" value="InterPro"/>
</dbReference>
<evidence type="ECO:0000313" key="10">
    <source>
        <dbReference type="EMBL" id="SVB22390.1"/>
    </source>
</evidence>
<dbReference type="Pfam" id="PF01568">
    <property type="entry name" value="Molydop_binding"/>
    <property type="match status" value="1"/>
</dbReference>
<dbReference type="Gene3D" id="3.30.2070.10">
    <property type="entry name" value="Formate dehydrogenase/DMSO reductase"/>
    <property type="match status" value="1"/>
</dbReference>
<dbReference type="InterPro" id="IPR006963">
    <property type="entry name" value="Mopterin_OxRdtase_4Fe-4S_dom"/>
</dbReference>
<gene>
    <name evidence="10" type="ORF">METZ01_LOCUS175244</name>
</gene>
<dbReference type="Gene3D" id="3.40.50.740">
    <property type="match status" value="1"/>
</dbReference>
<dbReference type="GO" id="GO:0046872">
    <property type="term" value="F:metal ion binding"/>
    <property type="evidence" value="ECO:0007669"/>
    <property type="project" value="UniProtKB-KW"/>
</dbReference>
<dbReference type="AlphaFoldDB" id="A0A382C8K3"/>
<dbReference type="InterPro" id="IPR006656">
    <property type="entry name" value="Mopterin_OxRdtase"/>
</dbReference>
<evidence type="ECO:0000256" key="3">
    <source>
        <dbReference type="ARBA" id="ARBA00022505"/>
    </source>
</evidence>
<dbReference type="EMBL" id="UINC01033311">
    <property type="protein sequence ID" value="SVB22390.1"/>
    <property type="molecule type" value="Genomic_DNA"/>
</dbReference>
<evidence type="ECO:0000256" key="6">
    <source>
        <dbReference type="ARBA" id="ARBA00023002"/>
    </source>
</evidence>
<organism evidence="10">
    <name type="scientific">marine metagenome</name>
    <dbReference type="NCBI Taxonomy" id="408172"/>
    <lineage>
        <taxon>unclassified sequences</taxon>
        <taxon>metagenomes</taxon>
        <taxon>ecological metagenomes</taxon>
    </lineage>
</organism>
<reference evidence="10" key="1">
    <citation type="submission" date="2018-05" db="EMBL/GenBank/DDBJ databases">
        <authorList>
            <person name="Lanie J.A."/>
            <person name="Ng W.-L."/>
            <person name="Kazmierczak K.M."/>
            <person name="Andrzejewski T.M."/>
            <person name="Davidsen T.M."/>
            <person name="Wayne K.J."/>
            <person name="Tettelin H."/>
            <person name="Glass J.I."/>
            <person name="Rusch D."/>
            <person name="Podicherti R."/>
            <person name="Tsui H.-C.T."/>
            <person name="Winkler M.E."/>
        </authorList>
    </citation>
    <scope>NUCLEOTIDE SEQUENCE</scope>
</reference>